<dbReference type="PANTHER" id="PTHR13847:SF201">
    <property type="entry name" value="PUTATIBE OXIDOREDUCTASE"/>
    <property type="match status" value="1"/>
</dbReference>
<dbReference type="EMBL" id="CP080507">
    <property type="protein sequence ID" value="QYM78597.1"/>
    <property type="molecule type" value="Genomic_DNA"/>
</dbReference>
<organism evidence="2 3">
    <name type="scientific">Horticoccus luteus</name>
    <dbReference type="NCBI Taxonomy" id="2862869"/>
    <lineage>
        <taxon>Bacteria</taxon>
        <taxon>Pseudomonadati</taxon>
        <taxon>Verrucomicrobiota</taxon>
        <taxon>Opitutia</taxon>
        <taxon>Opitutales</taxon>
        <taxon>Opitutaceae</taxon>
        <taxon>Horticoccus</taxon>
    </lineage>
</organism>
<dbReference type="Pfam" id="PF01266">
    <property type="entry name" value="DAO"/>
    <property type="match status" value="1"/>
</dbReference>
<dbReference type="RefSeq" id="WP_220161701.1">
    <property type="nucleotide sequence ID" value="NZ_CP080507.1"/>
</dbReference>
<dbReference type="Proteomes" id="UP000825051">
    <property type="component" value="Chromosome"/>
</dbReference>
<proteinExistence type="predicted"/>
<protein>
    <submittedName>
        <fullName evidence="2">FAD-binding oxidoreductase</fullName>
    </submittedName>
</protein>
<dbReference type="InterPro" id="IPR001763">
    <property type="entry name" value="Rhodanese-like_dom"/>
</dbReference>
<dbReference type="PROSITE" id="PS50206">
    <property type="entry name" value="RHODANESE_3"/>
    <property type="match status" value="1"/>
</dbReference>
<name>A0A8F9TV17_9BACT</name>
<dbReference type="InterPro" id="IPR036188">
    <property type="entry name" value="FAD/NAD-bd_sf"/>
</dbReference>
<keyword evidence="3" id="KW-1185">Reference proteome</keyword>
<sequence>MNLLSPHPFWPWQDGLPANFPALERNITCDVAVLGAGVTGALVAWHLADAGFDVVVLDAHEAAHGSTAGTTSLLQYEIDEPLHRLAHTFGAPFATRCYRRCDAALDGIARLVRTLKLSCDFERKSSLLLASTAAHVPRLRREFEARHAAGFDVEWWSRSILARRSTLPQPAALLSARAAQMDAYRFTYGLLQAAQQRGARIFDRTPVQRPRVHRRGADLRTAAGVRVRAREVVVATGYAADAWLPERATALHSTYALASEPLTQFAGWPADRCLIWETRRPYCYLRTAPDGRVIMGGYDEPFRDPAARDRLLPAKTAALRRRFAQLFPALPPLTVATSWAGTFGETPHGLPLIGRHPDRPRLWFAIGYGGNGITFSLIAAEIIRAAMLGDPDPDAPLFGFDRRPVAARP</sequence>
<accession>A0A8F9TV17</accession>
<dbReference type="Gene3D" id="3.30.9.10">
    <property type="entry name" value="D-Amino Acid Oxidase, subunit A, domain 2"/>
    <property type="match status" value="1"/>
</dbReference>
<dbReference type="InterPro" id="IPR006076">
    <property type="entry name" value="FAD-dep_OxRdtase"/>
</dbReference>
<dbReference type="GO" id="GO:0005737">
    <property type="term" value="C:cytoplasm"/>
    <property type="evidence" value="ECO:0007669"/>
    <property type="project" value="TreeGrafter"/>
</dbReference>
<dbReference type="SUPFAM" id="SSF51905">
    <property type="entry name" value="FAD/NAD(P)-binding domain"/>
    <property type="match status" value="1"/>
</dbReference>
<evidence type="ECO:0000259" key="1">
    <source>
        <dbReference type="PROSITE" id="PS50206"/>
    </source>
</evidence>
<feature type="domain" description="Rhodanese" evidence="1">
    <location>
        <begin position="37"/>
        <end position="69"/>
    </location>
</feature>
<reference evidence="2" key="1">
    <citation type="submission" date="2021-08" db="EMBL/GenBank/DDBJ databases">
        <title>Genome of a novel bacterium of the phylum Verrucomicrobia, Oleiharenicola sp. KSB-15.</title>
        <authorList>
            <person name="Chung J.-H."/>
            <person name="Ahn J.-H."/>
            <person name="Yoon Y."/>
            <person name="Kim D.-Y."/>
            <person name="An S.-H."/>
            <person name="Park I."/>
            <person name="Yeon J."/>
        </authorList>
    </citation>
    <scope>NUCLEOTIDE SEQUENCE</scope>
    <source>
        <strain evidence="2">KSB-15</strain>
    </source>
</reference>
<dbReference type="AlphaFoldDB" id="A0A8F9TV17"/>
<dbReference type="SUPFAM" id="SSF54373">
    <property type="entry name" value="FAD-linked reductases, C-terminal domain"/>
    <property type="match status" value="1"/>
</dbReference>
<dbReference type="Gene3D" id="3.50.50.60">
    <property type="entry name" value="FAD/NAD(P)-binding domain"/>
    <property type="match status" value="1"/>
</dbReference>
<dbReference type="PANTHER" id="PTHR13847">
    <property type="entry name" value="SARCOSINE DEHYDROGENASE-RELATED"/>
    <property type="match status" value="1"/>
</dbReference>
<dbReference type="KEGG" id="ole:K0B96_15035"/>
<evidence type="ECO:0000313" key="2">
    <source>
        <dbReference type="EMBL" id="QYM78597.1"/>
    </source>
</evidence>
<gene>
    <name evidence="2" type="ORF">K0B96_15035</name>
</gene>
<evidence type="ECO:0000313" key="3">
    <source>
        <dbReference type="Proteomes" id="UP000825051"/>
    </source>
</evidence>